<evidence type="ECO:0000256" key="1">
    <source>
        <dbReference type="SAM" id="Phobius"/>
    </source>
</evidence>
<dbReference type="PANTHER" id="PTHR36434:SF1">
    <property type="entry name" value="MEMBRANE PROTEASE YUGP-RELATED"/>
    <property type="match status" value="1"/>
</dbReference>
<dbReference type="EMBL" id="JACRTP010000001">
    <property type="protein sequence ID" value="MBC8627352.1"/>
    <property type="molecule type" value="Genomic_DNA"/>
</dbReference>
<evidence type="ECO:0000313" key="2">
    <source>
        <dbReference type="EMBL" id="MBC8627352.1"/>
    </source>
</evidence>
<dbReference type="Proteomes" id="UP000661649">
    <property type="component" value="Unassembled WGS sequence"/>
</dbReference>
<protein>
    <submittedName>
        <fullName evidence="2">Zinc metallopeptidase</fullName>
    </submittedName>
</protein>
<name>A0ABR7P7I3_9FIRM</name>
<accession>A0ABR7P7I3</accession>
<keyword evidence="1" id="KW-0472">Membrane</keyword>
<feature type="transmembrane region" description="Helical" evidence="1">
    <location>
        <begin position="135"/>
        <end position="157"/>
    </location>
</feature>
<feature type="transmembrane region" description="Helical" evidence="1">
    <location>
        <begin position="212"/>
        <end position="236"/>
    </location>
</feature>
<reference evidence="2 3" key="1">
    <citation type="submission" date="2020-08" db="EMBL/GenBank/DDBJ databases">
        <title>Genome public.</title>
        <authorList>
            <person name="Liu C."/>
            <person name="Sun Q."/>
        </authorList>
    </citation>
    <scope>NUCLEOTIDE SEQUENCE [LARGE SCALE GENOMIC DNA]</scope>
    <source>
        <strain evidence="2 3">3_YM_SP_D4_24.mj</strain>
    </source>
</reference>
<gene>
    <name evidence="2" type="ORF">H8712_01705</name>
</gene>
<feature type="transmembrane region" description="Helical" evidence="1">
    <location>
        <begin position="163"/>
        <end position="185"/>
    </location>
</feature>
<keyword evidence="1" id="KW-1133">Transmembrane helix</keyword>
<dbReference type="RefSeq" id="WP_117456682.1">
    <property type="nucleotide sequence ID" value="NZ_JACRTP010000001.1"/>
</dbReference>
<dbReference type="InterPro" id="IPR007395">
    <property type="entry name" value="Zn_peptidase_2"/>
</dbReference>
<evidence type="ECO:0000313" key="3">
    <source>
        <dbReference type="Proteomes" id="UP000661649"/>
    </source>
</evidence>
<dbReference type="Pfam" id="PF04298">
    <property type="entry name" value="Zn_peptidase_2"/>
    <property type="match status" value="1"/>
</dbReference>
<proteinExistence type="predicted"/>
<sequence length="246" mass="26887">MMLLAQTDFYYANRGMGWGFDGTYVLIILAFLISALVSVKMNATFSKYSKVRSYCGMTGAQAAQRILSSAGIYDVRIEHVSGKLTDHYDPSNKVLRLSDAVYGNTSIAAIGVAAHECGHAVQHARNYVPLSVRSAIVPVANFGSQLSWPLFLAGLIFSFRPLLMIGILLFCAALLFQIVTLPVEFNASARALRMLDETGIMGKQEIRGTKKVLRAAAMTYVAAVIGSLLQLLRLLILSGAFRRRDD</sequence>
<keyword evidence="3" id="KW-1185">Reference proteome</keyword>
<dbReference type="PANTHER" id="PTHR36434">
    <property type="entry name" value="MEMBRANE PROTEASE YUGP-RELATED"/>
    <property type="match status" value="1"/>
</dbReference>
<feature type="transmembrane region" description="Helical" evidence="1">
    <location>
        <begin position="24"/>
        <end position="43"/>
    </location>
</feature>
<comment type="caution">
    <text evidence="2">The sequence shown here is derived from an EMBL/GenBank/DDBJ whole genome shotgun (WGS) entry which is preliminary data.</text>
</comment>
<organism evidence="2 3">
    <name type="scientific">Blautia stercoris</name>
    <dbReference type="NCBI Taxonomy" id="871664"/>
    <lineage>
        <taxon>Bacteria</taxon>
        <taxon>Bacillati</taxon>
        <taxon>Bacillota</taxon>
        <taxon>Clostridia</taxon>
        <taxon>Lachnospirales</taxon>
        <taxon>Lachnospiraceae</taxon>
        <taxon>Blautia</taxon>
    </lineage>
</organism>
<keyword evidence="1" id="KW-0812">Transmembrane</keyword>